<proteinExistence type="predicted"/>
<dbReference type="OrthoDB" id="7854191at2"/>
<evidence type="ECO:0000313" key="1">
    <source>
        <dbReference type="EMBL" id="CDN49710.1"/>
    </source>
</evidence>
<dbReference type="PATRIC" id="fig|1028800.3.peg.3603"/>
<accession>A0A068SX74</accession>
<reference evidence="2" key="1">
    <citation type="journal article" date="2014" name="BMC Genomics">
        <title>Genome sequencing of two Neorhizobium galegae strains reveals a noeT gene responsible for the unusual acetylation of the nodulation factors.</title>
        <authorList>
            <person name="Osterman J."/>
            <person name="Marsh J."/>
            <person name="Laine P.K."/>
            <person name="Zeng Z."/>
            <person name="Alatalo E."/>
            <person name="Sullivan J.T."/>
            <person name="Young J.P."/>
            <person name="Thomas-Oates J."/>
            <person name="Paulin L."/>
            <person name="Lindstrom K."/>
        </authorList>
    </citation>
    <scope>NUCLEOTIDE SEQUENCE [LARGE SCALE GENOMIC DNA]</scope>
    <source>
        <strain evidence="2">HAMBI 540</strain>
    </source>
</reference>
<dbReference type="AlphaFoldDB" id="A0A068SX74"/>
<dbReference type="eggNOG" id="COG3971">
    <property type="taxonomic scope" value="Bacteria"/>
</dbReference>
<sequence length="249" mass="26250">MPDMPADTLKARLASAIRNAILSSTVLDPEPFLGLPLADAYAVQTDVFRALGQPFKGAKLTLKGDFCQSAPLLFVNEETGHAHQPGISLEVELAFVLGKDVVARDGDVTRQDIVDAIGSVRIGVELLRSRYQGGSRGDPALAAADMMSNVGYVLGPPLDRSLLDEGASIGQLSVFIDGQSGFDKPAAHSDGDPLKTMVVLANQDQLSSFSMLKAGQVMTTGTLCGLIPVAEPGRIEVNMGGQRFVLDLS</sequence>
<dbReference type="KEGG" id="ngg:RG540_CH35460"/>
<organism evidence="1 2">
    <name type="scientific">Neorhizobium galegae bv. orientalis str. HAMBI 540</name>
    <dbReference type="NCBI Taxonomy" id="1028800"/>
    <lineage>
        <taxon>Bacteria</taxon>
        <taxon>Pseudomonadati</taxon>
        <taxon>Pseudomonadota</taxon>
        <taxon>Alphaproteobacteria</taxon>
        <taxon>Hyphomicrobiales</taxon>
        <taxon>Rhizobiaceae</taxon>
        <taxon>Rhizobium/Agrobacterium group</taxon>
        <taxon>Neorhizobium</taxon>
    </lineage>
</organism>
<dbReference type="GO" id="GO:0005737">
    <property type="term" value="C:cytoplasm"/>
    <property type="evidence" value="ECO:0007669"/>
    <property type="project" value="TreeGrafter"/>
</dbReference>
<evidence type="ECO:0000313" key="2">
    <source>
        <dbReference type="Proteomes" id="UP000028181"/>
    </source>
</evidence>
<name>A0A068SX74_NEOGA</name>
<dbReference type="RefSeq" id="WP_051909513.1">
    <property type="nucleotide sequence ID" value="NZ_HG938353.1"/>
</dbReference>
<gene>
    <name evidence="1" type="ORF">RG540_CH35460</name>
</gene>
<dbReference type="Gene3D" id="3.90.850.10">
    <property type="entry name" value="Fumarylacetoacetase-like, C-terminal domain"/>
    <property type="match status" value="1"/>
</dbReference>
<dbReference type="InterPro" id="IPR036663">
    <property type="entry name" value="Fumarylacetoacetase_C_sf"/>
</dbReference>
<dbReference type="GeneID" id="25391826"/>
<dbReference type="InterPro" id="IPR050772">
    <property type="entry name" value="Hydratase-Decarb/MhpD_sf"/>
</dbReference>
<dbReference type="EMBL" id="HG938353">
    <property type="protein sequence ID" value="CDN49710.1"/>
    <property type="molecule type" value="Genomic_DNA"/>
</dbReference>
<keyword evidence="2" id="KW-1185">Reference proteome</keyword>
<protein>
    <submittedName>
        <fullName evidence="1">Hydratase/decarboxylase family protein</fullName>
    </submittedName>
</protein>
<dbReference type="PANTHER" id="PTHR30143:SF0">
    <property type="entry name" value="2-KETO-4-PENTENOATE HYDRATASE"/>
    <property type="match status" value="1"/>
</dbReference>
<dbReference type="PANTHER" id="PTHR30143">
    <property type="entry name" value="ACID HYDRATASE"/>
    <property type="match status" value="1"/>
</dbReference>
<dbReference type="Proteomes" id="UP000028181">
    <property type="component" value="Chromosome I"/>
</dbReference>
<dbReference type="SUPFAM" id="SSF56529">
    <property type="entry name" value="FAH"/>
    <property type="match status" value="1"/>
</dbReference>
<dbReference type="HOGENOM" id="CLU_1114888_0_0_5"/>
<dbReference type="GO" id="GO:0008684">
    <property type="term" value="F:2-oxopent-4-enoate hydratase activity"/>
    <property type="evidence" value="ECO:0007669"/>
    <property type="project" value="TreeGrafter"/>
</dbReference>